<comment type="cofactor">
    <cofactor evidence="1">
        <name>Zn(2+)</name>
        <dbReference type="ChEBI" id="CHEBI:29105"/>
    </cofactor>
</comment>
<gene>
    <name evidence="7" type="ORF">GCM10007933_33290</name>
</gene>
<organism evidence="7 8">
    <name type="scientific">Zoogloea oryzae</name>
    <dbReference type="NCBI Taxonomy" id="310767"/>
    <lineage>
        <taxon>Bacteria</taxon>
        <taxon>Pseudomonadati</taxon>
        <taxon>Pseudomonadota</taxon>
        <taxon>Betaproteobacteria</taxon>
        <taxon>Rhodocyclales</taxon>
        <taxon>Zoogloeaceae</taxon>
        <taxon>Zoogloea</taxon>
    </lineage>
</organism>
<dbReference type="Proteomes" id="UP001157167">
    <property type="component" value="Unassembled WGS sequence"/>
</dbReference>
<sequence>MNRSLRSGIVAGALAVAFAMPAWANPFEHTLPNGMKLIVKEDRRAPSVVHMVWYKVGAMDEVDGTSGVAHLLEHMMFKGTKKVGPGEFNKQVAAAGGRDNAFTSYDYTAYFQQVPKEALGKMMTLEADRMSNLQITEDGFRKEIEVVKEERRLRTDDKPRSLVVEQLMATAFQAHPYRRPIIGWMSDLDNMTAQDARDWHQRWYVPNNATLVVVGDVDHAAVFKEAERTYGHARARALPVRKPLVEPEQAGPRRTVVKAPAELPYVALAWRVPTLRDIHKDGDYYALQVLAAVLDGYDGARLAKNIVRGSRVAVTAGAGYDGTARGESLFVLDGAPAAGKTVADVEAALRAELARIQTDGVSDDELRRVKAQAVSGQVYKRDSLMGQAMEIGMAEMVGLSWKNDAEMLARIRAVTPAEVQAVARKYFSDDHLTVAQLDPLPVDPQARAKAQAAGGHHH</sequence>
<dbReference type="Pfam" id="PF05193">
    <property type="entry name" value="Peptidase_M16_C"/>
    <property type="match status" value="1"/>
</dbReference>
<dbReference type="GO" id="GO:0006508">
    <property type="term" value="P:proteolysis"/>
    <property type="evidence" value="ECO:0007669"/>
    <property type="project" value="UniProtKB-KW"/>
</dbReference>
<dbReference type="EMBL" id="BSPX01000063">
    <property type="protein sequence ID" value="GLT23858.1"/>
    <property type="molecule type" value="Genomic_DNA"/>
</dbReference>
<evidence type="ECO:0000259" key="5">
    <source>
        <dbReference type="Pfam" id="PF00675"/>
    </source>
</evidence>
<keyword evidence="8" id="KW-1185">Reference proteome</keyword>
<evidence type="ECO:0000259" key="6">
    <source>
        <dbReference type="Pfam" id="PF05193"/>
    </source>
</evidence>
<evidence type="ECO:0000313" key="7">
    <source>
        <dbReference type="EMBL" id="GLT23858.1"/>
    </source>
</evidence>
<keyword evidence="4" id="KW-0732">Signal</keyword>
<dbReference type="Pfam" id="PF00675">
    <property type="entry name" value="Peptidase_M16"/>
    <property type="match status" value="1"/>
</dbReference>
<dbReference type="Gene3D" id="3.30.830.10">
    <property type="entry name" value="Metalloenzyme, LuxS/M16 peptidase-like"/>
    <property type="match status" value="2"/>
</dbReference>
<feature type="domain" description="Peptidase M16 N-terminal" evidence="5">
    <location>
        <begin position="39"/>
        <end position="182"/>
    </location>
</feature>
<evidence type="ECO:0000256" key="1">
    <source>
        <dbReference type="ARBA" id="ARBA00001947"/>
    </source>
</evidence>
<evidence type="ECO:0000256" key="2">
    <source>
        <dbReference type="ARBA" id="ARBA00007261"/>
    </source>
</evidence>
<proteinExistence type="inferred from homology"/>
<dbReference type="PANTHER" id="PTHR11851">
    <property type="entry name" value="METALLOPROTEASE"/>
    <property type="match status" value="1"/>
</dbReference>
<keyword evidence="7" id="KW-0645">Protease</keyword>
<dbReference type="InterPro" id="IPR050361">
    <property type="entry name" value="MPP/UQCRC_Complex"/>
</dbReference>
<dbReference type="InterPro" id="IPR011249">
    <property type="entry name" value="Metalloenz_LuxS/M16"/>
</dbReference>
<feature type="signal peptide" evidence="4">
    <location>
        <begin position="1"/>
        <end position="24"/>
    </location>
</feature>
<dbReference type="PROSITE" id="PS00143">
    <property type="entry name" value="INSULINASE"/>
    <property type="match status" value="1"/>
</dbReference>
<dbReference type="InterPro" id="IPR011765">
    <property type="entry name" value="Pept_M16_N"/>
</dbReference>
<evidence type="ECO:0000256" key="4">
    <source>
        <dbReference type="SAM" id="SignalP"/>
    </source>
</evidence>
<dbReference type="SUPFAM" id="SSF63411">
    <property type="entry name" value="LuxS/MPP-like metallohydrolase"/>
    <property type="match status" value="2"/>
</dbReference>
<feature type="chain" id="PRO_5046221795" evidence="4">
    <location>
        <begin position="25"/>
        <end position="458"/>
    </location>
</feature>
<comment type="similarity">
    <text evidence="2 3">Belongs to the peptidase M16 family.</text>
</comment>
<reference evidence="8" key="1">
    <citation type="journal article" date="2019" name="Int. J. Syst. Evol. Microbiol.">
        <title>The Global Catalogue of Microorganisms (GCM) 10K type strain sequencing project: providing services to taxonomists for standard genome sequencing and annotation.</title>
        <authorList>
            <consortium name="The Broad Institute Genomics Platform"/>
            <consortium name="The Broad Institute Genome Sequencing Center for Infectious Disease"/>
            <person name="Wu L."/>
            <person name="Ma J."/>
        </authorList>
    </citation>
    <scope>NUCLEOTIDE SEQUENCE [LARGE SCALE GENOMIC DNA]</scope>
    <source>
        <strain evidence="8">NBRC 102407</strain>
    </source>
</reference>
<evidence type="ECO:0000256" key="3">
    <source>
        <dbReference type="RuleBase" id="RU004447"/>
    </source>
</evidence>
<evidence type="ECO:0000313" key="8">
    <source>
        <dbReference type="Proteomes" id="UP001157167"/>
    </source>
</evidence>
<dbReference type="GO" id="GO:0008233">
    <property type="term" value="F:peptidase activity"/>
    <property type="evidence" value="ECO:0007669"/>
    <property type="project" value="UniProtKB-KW"/>
</dbReference>
<dbReference type="PANTHER" id="PTHR11851:SF49">
    <property type="entry name" value="MITOCHONDRIAL-PROCESSING PEPTIDASE SUBUNIT ALPHA"/>
    <property type="match status" value="1"/>
</dbReference>
<dbReference type="InterPro" id="IPR001431">
    <property type="entry name" value="Pept_M16_Zn_BS"/>
</dbReference>
<protein>
    <submittedName>
        <fullName evidence="7">Zinc protease</fullName>
    </submittedName>
</protein>
<name>A0ABQ6FE21_9RHOO</name>
<accession>A0ABQ6FE21</accession>
<feature type="domain" description="Peptidase M16 C-terminal" evidence="6">
    <location>
        <begin position="190"/>
        <end position="372"/>
    </location>
</feature>
<comment type="caution">
    <text evidence="7">The sequence shown here is derived from an EMBL/GenBank/DDBJ whole genome shotgun (WGS) entry which is preliminary data.</text>
</comment>
<keyword evidence="7" id="KW-0378">Hydrolase</keyword>
<dbReference type="InterPro" id="IPR007863">
    <property type="entry name" value="Peptidase_M16_C"/>
</dbReference>